<organism evidence="1 2">
    <name type="scientific">Portunus trituberculatus</name>
    <name type="common">Swimming crab</name>
    <name type="synonym">Neptunus trituberculatus</name>
    <dbReference type="NCBI Taxonomy" id="210409"/>
    <lineage>
        <taxon>Eukaryota</taxon>
        <taxon>Metazoa</taxon>
        <taxon>Ecdysozoa</taxon>
        <taxon>Arthropoda</taxon>
        <taxon>Crustacea</taxon>
        <taxon>Multicrustacea</taxon>
        <taxon>Malacostraca</taxon>
        <taxon>Eumalacostraca</taxon>
        <taxon>Eucarida</taxon>
        <taxon>Decapoda</taxon>
        <taxon>Pleocyemata</taxon>
        <taxon>Brachyura</taxon>
        <taxon>Eubrachyura</taxon>
        <taxon>Portunoidea</taxon>
        <taxon>Portunidae</taxon>
        <taxon>Portuninae</taxon>
        <taxon>Portunus</taxon>
    </lineage>
</organism>
<evidence type="ECO:0000313" key="2">
    <source>
        <dbReference type="Proteomes" id="UP000324222"/>
    </source>
</evidence>
<gene>
    <name evidence="1" type="ORF">E2C01_087878</name>
</gene>
<dbReference type="AlphaFoldDB" id="A0A5B7J9A9"/>
<keyword evidence="2" id="KW-1185">Reference proteome</keyword>
<accession>A0A5B7J9A9</accession>
<comment type="caution">
    <text evidence="1">The sequence shown here is derived from an EMBL/GenBank/DDBJ whole genome shotgun (WGS) entry which is preliminary data.</text>
</comment>
<proteinExistence type="predicted"/>
<reference evidence="1 2" key="1">
    <citation type="submission" date="2019-05" db="EMBL/GenBank/DDBJ databases">
        <title>Another draft genome of Portunus trituberculatus and its Hox gene families provides insights of decapod evolution.</title>
        <authorList>
            <person name="Jeong J.-H."/>
            <person name="Song I."/>
            <person name="Kim S."/>
            <person name="Choi T."/>
            <person name="Kim D."/>
            <person name="Ryu S."/>
            <person name="Kim W."/>
        </authorList>
    </citation>
    <scope>NUCLEOTIDE SEQUENCE [LARGE SCALE GENOMIC DNA]</scope>
    <source>
        <tissue evidence="1">Muscle</tissue>
    </source>
</reference>
<evidence type="ECO:0000313" key="1">
    <source>
        <dbReference type="EMBL" id="MPC92772.1"/>
    </source>
</evidence>
<dbReference type="EMBL" id="VSRR010092432">
    <property type="protein sequence ID" value="MPC92772.1"/>
    <property type="molecule type" value="Genomic_DNA"/>
</dbReference>
<sequence>MMQEEEEKEVVVVVVVVVVMVEITPCHILNSAWPGVPAAPVSELRERLCADIAKGKEEAEEERELARQG</sequence>
<name>A0A5B7J9A9_PORTR</name>
<dbReference type="Proteomes" id="UP000324222">
    <property type="component" value="Unassembled WGS sequence"/>
</dbReference>
<protein>
    <submittedName>
        <fullName evidence="1">Uncharacterized protein</fullName>
    </submittedName>
</protein>